<gene>
    <name evidence="1" type="ORF">CK510_25000</name>
</gene>
<evidence type="ECO:0000313" key="1">
    <source>
        <dbReference type="EMBL" id="PAX51392.1"/>
    </source>
</evidence>
<accession>A0A2A2TCE1</accession>
<name>A0A2A2TCE1_9CYAN</name>
<feature type="non-terminal residue" evidence="1">
    <location>
        <position position="121"/>
    </location>
</feature>
<keyword evidence="2" id="KW-1185">Reference proteome</keyword>
<dbReference type="AlphaFoldDB" id="A0A2A2TCE1"/>
<dbReference type="Proteomes" id="UP000218238">
    <property type="component" value="Unassembled WGS sequence"/>
</dbReference>
<protein>
    <submittedName>
        <fullName evidence="1">Uncharacterized protein</fullName>
    </submittedName>
</protein>
<dbReference type="EMBL" id="NTFS01000404">
    <property type="protein sequence ID" value="PAX51392.1"/>
    <property type="molecule type" value="Genomic_DNA"/>
</dbReference>
<evidence type="ECO:0000313" key="2">
    <source>
        <dbReference type="Proteomes" id="UP000218238"/>
    </source>
</evidence>
<sequence>MLIFGFFSVTFPTTFLVTSWAASLLSLTQHLPANSTANVSTPKLSSSLGKLGNSSRYLLVLPQRQILTIRATVLPTRFFNIDWGEKESQVQQTQVSNQTKVGITVGQNQFCSAVEEKLAEQ</sequence>
<proteinExistence type="predicted"/>
<comment type="caution">
    <text evidence="1">The sequence shown here is derived from an EMBL/GenBank/DDBJ whole genome shotgun (WGS) entry which is preliminary data.</text>
</comment>
<organism evidence="1 2">
    <name type="scientific">Brunnivagina elsteri CCALA 953</name>
    <dbReference type="NCBI Taxonomy" id="987040"/>
    <lineage>
        <taxon>Bacteria</taxon>
        <taxon>Bacillati</taxon>
        <taxon>Cyanobacteriota</taxon>
        <taxon>Cyanophyceae</taxon>
        <taxon>Nostocales</taxon>
        <taxon>Calotrichaceae</taxon>
        <taxon>Brunnivagina</taxon>
    </lineage>
</organism>
<reference evidence="1 2" key="1">
    <citation type="submission" date="2017-08" db="EMBL/GenBank/DDBJ databases">
        <title>Draft genome sequence of filamentous cyanobacterium Calothrix elsteri CCALA 953.</title>
        <authorList>
            <person name="Gagunashvili A.N."/>
            <person name="Elster J."/>
            <person name="Andresson O.S."/>
        </authorList>
    </citation>
    <scope>NUCLEOTIDE SEQUENCE [LARGE SCALE GENOMIC DNA]</scope>
    <source>
        <strain evidence="1 2">CCALA 953</strain>
    </source>
</reference>